<keyword evidence="1" id="KW-1133">Transmembrane helix</keyword>
<dbReference type="InterPro" id="IPR007896">
    <property type="entry name" value="BTP_bacteria"/>
</dbReference>
<keyword evidence="1" id="KW-0812">Transmembrane</keyword>
<dbReference type="Proteomes" id="UP000535589">
    <property type="component" value="Unassembled WGS sequence"/>
</dbReference>
<feature type="domain" description="Chlorhexidine efflux transporter" evidence="2">
    <location>
        <begin position="69"/>
        <end position="132"/>
    </location>
</feature>
<gene>
    <name evidence="3" type="ORF">HGP28_02880</name>
</gene>
<protein>
    <submittedName>
        <fullName evidence="3">PACE efflux transporter</fullName>
    </submittedName>
</protein>
<organism evidence="3 4">
    <name type="scientific">Vibrio agarilyticus</name>
    <dbReference type="NCBI Taxonomy" id="2726741"/>
    <lineage>
        <taxon>Bacteria</taxon>
        <taxon>Pseudomonadati</taxon>
        <taxon>Pseudomonadota</taxon>
        <taxon>Gammaproteobacteria</taxon>
        <taxon>Vibrionales</taxon>
        <taxon>Vibrionaceae</taxon>
        <taxon>Vibrio</taxon>
    </lineage>
</organism>
<evidence type="ECO:0000256" key="1">
    <source>
        <dbReference type="SAM" id="Phobius"/>
    </source>
</evidence>
<proteinExistence type="predicted"/>
<accession>A0A7X8TNM1</accession>
<reference evidence="3 4" key="1">
    <citation type="submission" date="2020-04" db="EMBL/GenBank/DDBJ databases">
        <title>Vibrio sp. SM6, a novel species isolated from seawater.</title>
        <authorList>
            <person name="Wang X."/>
        </authorList>
    </citation>
    <scope>NUCLEOTIDE SEQUENCE [LARGE SCALE GENOMIC DNA]</scope>
    <source>
        <strain evidence="3 4">SM6</strain>
    </source>
</reference>
<keyword evidence="4" id="KW-1185">Reference proteome</keyword>
<sequence>MTRKERIFHMVLFEVIALAILTIAAMIITGKDPLSMSGLAITLSLIAMVWNYAYNLLFDRWHPGDRLKRTKRIRLLHGIGFELGMIALSFPVIMWMTGFGFFHVLIMDMGFVAFFFTYAIIYNWVYDIVRQRFVPSK</sequence>
<evidence type="ECO:0000259" key="2">
    <source>
        <dbReference type="Pfam" id="PF05232"/>
    </source>
</evidence>
<feature type="transmembrane region" description="Helical" evidence="1">
    <location>
        <begin position="75"/>
        <end position="95"/>
    </location>
</feature>
<feature type="transmembrane region" description="Helical" evidence="1">
    <location>
        <begin position="7"/>
        <end position="28"/>
    </location>
</feature>
<keyword evidence="1" id="KW-0472">Membrane</keyword>
<dbReference type="RefSeq" id="WP_168834933.1">
    <property type="nucleotide sequence ID" value="NZ_JABAIK010000002.1"/>
</dbReference>
<name>A0A7X8TNM1_9VIBR</name>
<evidence type="ECO:0000313" key="4">
    <source>
        <dbReference type="Proteomes" id="UP000535589"/>
    </source>
</evidence>
<dbReference type="EMBL" id="JABAIK010000002">
    <property type="protein sequence ID" value="NLS11834.1"/>
    <property type="molecule type" value="Genomic_DNA"/>
</dbReference>
<evidence type="ECO:0000313" key="3">
    <source>
        <dbReference type="EMBL" id="NLS11834.1"/>
    </source>
</evidence>
<dbReference type="AlphaFoldDB" id="A0A7X8TNM1"/>
<dbReference type="Pfam" id="PF05232">
    <property type="entry name" value="BTP"/>
    <property type="match status" value="2"/>
</dbReference>
<feature type="transmembrane region" description="Helical" evidence="1">
    <location>
        <begin position="101"/>
        <end position="125"/>
    </location>
</feature>
<feature type="domain" description="Chlorhexidine efflux transporter" evidence="2">
    <location>
        <begin position="1"/>
        <end position="63"/>
    </location>
</feature>
<comment type="caution">
    <text evidence="3">The sequence shown here is derived from an EMBL/GenBank/DDBJ whole genome shotgun (WGS) entry which is preliminary data.</text>
</comment>
<dbReference type="NCBIfam" id="NF033664">
    <property type="entry name" value="PACE_transport"/>
    <property type="match status" value="1"/>
</dbReference>
<feature type="transmembrane region" description="Helical" evidence="1">
    <location>
        <begin position="34"/>
        <end position="54"/>
    </location>
</feature>
<dbReference type="InterPro" id="IPR058208">
    <property type="entry name" value="PACE"/>
</dbReference>